<sequence length="75" mass="8317">MRLELTMSERKTIGYVDIYEGKCYVLITTTISAGLELVDMVDDYMKQGFTVSSTSSGGNNIQVHMVKTGNFEGQL</sequence>
<name>A0A381YVL3_9ZZZZ</name>
<dbReference type="AlphaFoldDB" id="A0A381YVL3"/>
<reference evidence="1" key="1">
    <citation type="submission" date="2018-05" db="EMBL/GenBank/DDBJ databases">
        <authorList>
            <person name="Lanie J.A."/>
            <person name="Ng W.-L."/>
            <person name="Kazmierczak K.M."/>
            <person name="Andrzejewski T.M."/>
            <person name="Davidsen T.M."/>
            <person name="Wayne K.J."/>
            <person name="Tettelin H."/>
            <person name="Glass J.I."/>
            <person name="Rusch D."/>
            <person name="Podicherti R."/>
            <person name="Tsui H.-C.T."/>
            <person name="Winkler M.E."/>
        </authorList>
    </citation>
    <scope>NUCLEOTIDE SEQUENCE</scope>
</reference>
<evidence type="ECO:0000313" key="1">
    <source>
        <dbReference type="EMBL" id="SVA80990.1"/>
    </source>
</evidence>
<protein>
    <submittedName>
        <fullName evidence="1">Uncharacterized protein</fullName>
    </submittedName>
</protein>
<proteinExistence type="predicted"/>
<organism evidence="1">
    <name type="scientific">marine metagenome</name>
    <dbReference type="NCBI Taxonomy" id="408172"/>
    <lineage>
        <taxon>unclassified sequences</taxon>
        <taxon>metagenomes</taxon>
        <taxon>ecological metagenomes</taxon>
    </lineage>
</organism>
<accession>A0A381YVL3</accession>
<dbReference type="EMBL" id="UINC01019162">
    <property type="protein sequence ID" value="SVA80990.1"/>
    <property type="molecule type" value="Genomic_DNA"/>
</dbReference>
<gene>
    <name evidence="1" type="ORF">METZ01_LOCUS133844</name>
</gene>